<sequence>MAFNLTAQRHHLQLPSIHLSYLDWNHGTEPVLFLHGLADHALVWATCAQFLGSPYHCVAPDLRGHGDSGKPTTGYYCNDIIGDVEGLLDVLGWSSAHVIAHSWGAKIAALWATRSPDLVRSLVLVDPFFINAMPGWVRITFPVLYRTLPFLKMMGPFPSRAVAQTTAQGLKQFQGWSSLQEAVFDQGLEQRADGQWGSKFVVQARNETFVDSMRMAGLVRSLDTPTLFVQPEGGLNRTEVQLQPYRTYLRHLQVVPVPGNHWPFLGEPEAFNKTVAAFLDRQRSR</sequence>
<dbReference type="InterPro" id="IPR000639">
    <property type="entry name" value="Epox_hydrolase-like"/>
</dbReference>
<name>A0A0M2PYC6_PROHO</name>
<dbReference type="PANTHER" id="PTHR43798">
    <property type="entry name" value="MONOACYLGLYCEROL LIPASE"/>
    <property type="match status" value="1"/>
</dbReference>
<accession>A0A0M2PYC6</accession>
<dbReference type="Pfam" id="PF00561">
    <property type="entry name" value="Abhydrolase_1"/>
    <property type="match status" value="1"/>
</dbReference>
<keyword evidence="3" id="KW-1185">Reference proteome</keyword>
<dbReference type="OrthoDB" id="9773293at2"/>
<evidence type="ECO:0000259" key="1">
    <source>
        <dbReference type="Pfam" id="PF00561"/>
    </source>
</evidence>
<dbReference type="GO" id="GO:0003824">
    <property type="term" value="F:catalytic activity"/>
    <property type="evidence" value="ECO:0007669"/>
    <property type="project" value="InterPro"/>
</dbReference>
<dbReference type="InterPro" id="IPR029058">
    <property type="entry name" value="AB_hydrolase_fold"/>
</dbReference>
<gene>
    <name evidence="2" type="ORF">PROH_01910</name>
</gene>
<dbReference type="SUPFAM" id="SSF53474">
    <property type="entry name" value="alpha/beta-Hydrolases"/>
    <property type="match status" value="1"/>
</dbReference>
<proteinExistence type="predicted"/>
<dbReference type="STRING" id="317619.GCA_000332315_03556"/>
<dbReference type="Gene3D" id="3.40.50.1820">
    <property type="entry name" value="alpha/beta hydrolase"/>
    <property type="match status" value="1"/>
</dbReference>
<dbReference type="eggNOG" id="COG0596">
    <property type="taxonomic scope" value="Bacteria"/>
</dbReference>
<dbReference type="InterPro" id="IPR000073">
    <property type="entry name" value="AB_hydrolase_1"/>
</dbReference>
<dbReference type="AlphaFoldDB" id="A0A0M2PYC6"/>
<dbReference type="PRINTS" id="PR00412">
    <property type="entry name" value="EPOXHYDRLASE"/>
</dbReference>
<dbReference type="PANTHER" id="PTHR43798:SF33">
    <property type="entry name" value="HYDROLASE, PUTATIVE (AFU_ORTHOLOGUE AFUA_2G14860)-RELATED"/>
    <property type="match status" value="1"/>
</dbReference>
<dbReference type="GO" id="GO:0016020">
    <property type="term" value="C:membrane"/>
    <property type="evidence" value="ECO:0007669"/>
    <property type="project" value="TreeGrafter"/>
</dbReference>
<protein>
    <submittedName>
        <fullName evidence="2">Haloalkane dehalogenase</fullName>
    </submittedName>
</protein>
<organism evidence="2 3">
    <name type="scientific">Prochlorothrix hollandica PCC 9006 = CALU 1027</name>
    <dbReference type="NCBI Taxonomy" id="317619"/>
    <lineage>
        <taxon>Bacteria</taxon>
        <taxon>Bacillati</taxon>
        <taxon>Cyanobacteriota</taxon>
        <taxon>Cyanophyceae</taxon>
        <taxon>Prochlorotrichales</taxon>
        <taxon>Prochlorotrichaceae</taxon>
        <taxon>Prochlorothrix</taxon>
    </lineage>
</organism>
<comment type="caution">
    <text evidence="2">The sequence shown here is derived from an EMBL/GenBank/DDBJ whole genome shotgun (WGS) entry which is preliminary data.</text>
</comment>
<dbReference type="InterPro" id="IPR050266">
    <property type="entry name" value="AB_hydrolase_sf"/>
</dbReference>
<evidence type="ECO:0000313" key="3">
    <source>
        <dbReference type="Proteomes" id="UP000034681"/>
    </source>
</evidence>
<reference evidence="2" key="1">
    <citation type="submission" date="2012-04" db="EMBL/GenBank/DDBJ databases">
        <authorList>
            <person name="Borisov I.G."/>
            <person name="Ivanikova N.V."/>
            <person name="Pinevich A.V."/>
        </authorList>
    </citation>
    <scope>NUCLEOTIDE SEQUENCE</scope>
    <source>
        <strain evidence="2">CALU 1027</strain>
    </source>
</reference>
<evidence type="ECO:0000313" key="2">
    <source>
        <dbReference type="EMBL" id="KKJ01170.1"/>
    </source>
</evidence>
<dbReference type="Proteomes" id="UP000034681">
    <property type="component" value="Unassembled WGS sequence"/>
</dbReference>
<dbReference type="RefSeq" id="WP_017713745.1">
    <property type="nucleotide sequence ID" value="NZ_KB235941.1"/>
</dbReference>
<dbReference type="EMBL" id="AJTX02000002">
    <property type="protein sequence ID" value="KKJ01170.1"/>
    <property type="molecule type" value="Genomic_DNA"/>
</dbReference>
<feature type="domain" description="AB hydrolase-1" evidence="1">
    <location>
        <begin position="30"/>
        <end position="135"/>
    </location>
</feature>